<protein>
    <submittedName>
        <fullName evidence="1">Uncharacterized protein</fullName>
    </submittedName>
</protein>
<dbReference type="EMBL" id="JYDS01000007">
    <property type="protein sequence ID" value="KRZ33794.1"/>
    <property type="molecule type" value="Genomic_DNA"/>
</dbReference>
<dbReference type="AlphaFoldDB" id="A0A0V1JFK5"/>
<sequence>MVTCLQTVRAIAHDDEGRMMTVNCLFDSAAERSFIRQDVADGLGLKGEAFPIAVHGIGGTSHEIQKSRLVDFWLSPLAREPRYSVKALTMDTLCNDVVLTKISKLAWPHLHTLEFPEEEEEVPVHVIIGVDRYFRLMGSTVIHGGENDPVAVETLLGWVICGPLPSSPQQPAV</sequence>
<comment type="caution">
    <text evidence="1">The sequence shown here is derived from an EMBL/GenBank/DDBJ whole genome shotgun (WGS) entry which is preliminary data.</text>
</comment>
<keyword evidence="2" id="KW-1185">Reference proteome</keyword>
<accession>A0A0V1JFK5</accession>
<dbReference type="PANTHER" id="PTHR47331">
    <property type="entry name" value="PHD-TYPE DOMAIN-CONTAINING PROTEIN"/>
    <property type="match status" value="1"/>
</dbReference>
<dbReference type="Pfam" id="PF13650">
    <property type="entry name" value="Asp_protease_2"/>
    <property type="match status" value="1"/>
</dbReference>
<name>A0A0V1JFK5_TRIPS</name>
<evidence type="ECO:0000313" key="2">
    <source>
        <dbReference type="Proteomes" id="UP000054805"/>
    </source>
</evidence>
<evidence type="ECO:0000313" key="1">
    <source>
        <dbReference type="EMBL" id="KRZ33794.1"/>
    </source>
</evidence>
<dbReference type="Proteomes" id="UP000054805">
    <property type="component" value="Unassembled WGS sequence"/>
</dbReference>
<dbReference type="PANTHER" id="PTHR47331:SF5">
    <property type="entry name" value="RIBONUCLEASE H"/>
    <property type="match status" value="1"/>
</dbReference>
<reference evidence="1 2" key="1">
    <citation type="submission" date="2015-01" db="EMBL/GenBank/DDBJ databases">
        <title>Evolution of Trichinella species and genotypes.</title>
        <authorList>
            <person name="Korhonen P.K."/>
            <person name="Edoardo P."/>
            <person name="Giuseppe L.R."/>
            <person name="Gasser R.B."/>
        </authorList>
    </citation>
    <scope>NUCLEOTIDE SEQUENCE [LARGE SCALE GENOMIC DNA]</scope>
    <source>
        <strain evidence="1">ISS588</strain>
    </source>
</reference>
<proteinExistence type="predicted"/>
<organism evidence="1 2">
    <name type="scientific">Trichinella pseudospiralis</name>
    <name type="common">Parasitic roundworm</name>
    <dbReference type="NCBI Taxonomy" id="6337"/>
    <lineage>
        <taxon>Eukaryota</taxon>
        <taxon>Metazoa</taxon>
        <taxon>Ecdysozoa</taxon>
        <taxon>Nematoda</taxon>
        <taxon>Enoplea</taxon>
        <taxon>Dorylaimia</taxon>
        <taxon>Trichinellida</taxon>
        <taxon>Trichinellidae</taxon>
        <taxon>Trichinella</taxon>
    </lineage>
</organism>
<gene>
    <name evidence="1" type="ORF">T4B_14459</name>
</gene>